<dbReference type="SUPFAM" id="SSF53335">
    <property type="entry name" value="S-adenosyl-L-methionine-dependent methyltransferases"/>
    <property type="match status" value="1"/>
</dbReference>
<dbReference type="PATRIC" id="fig|1666912.4.peg.2439"/>
<sequence>MQDQSAELEWRDGTIPVARRFDDPYFSLADGLAETRHVFLAGNDLPARAVPGFHIAELGFGTGLNLLATVAASPPVPIRYTSFEAFPMTAADMARALAAFPELEASALVTAWASGARAFTLGAVAVEVIVGDIATTLPAWQGRADAWYLDGFSPAKNPEMWAPEIMAEVARHTNRGGTFATYTAAGAVRRALADAGFSVTRAPGFGRKRHMSRGILP</sequence>
<comment type="caution">
    <text evidence="3">The sequence shown here is derived from an EMBL/GenBank/DDBJ whole genome shotgun (WGS) entry which is preliminary data.</text>
</comment>
<dbReference type="GO" id="GO:0004808">
    <property type="term" value="F:tRNA (5-methylaminomethyl-2-thiouridylate)(34)-methyltransferase activity"/>
    <property type="evidence" value="ECO:0007669"/>
    <property type="project" value="InterPro"/>
</dbReference>
<organism evidence="3 4">
    <name type="scientific">Roseibaca calidilacus</name>
    <dbReference type="NCBI Taxonomy" id="1666912"/>
    <lineage>
        <taxon>Bacteria</taxon>
        <taxon>Pseudomonadati</taxon>
        <taxon>Pseudomonadota</taxon>
        <taxon>Alphaproteobacteria</taxon>
        <taxon>Rhodobacterales</taxon>
        <taxon>Paracoccaceae</taxon>
        <taxon>Roseinatronobacter</taxon>
    </lineage>
</organism>
<keyword evidence="2" id="KW-0808">Transferase</keyword>
<dbReference type="RefSeq" id="WP_072245488.1">
    <property type="nucleotide sequence ID" value="NZ_FBYC01000004.1"/>
</dbReference>
<evidence type="ECO:0000313" key="4">
    <source>
        <dbReference type="Proteomes" id="UP000050413"/>
    </source>
</evidence>
<dbReference type="EMBL" id="FBYC01000004">
    <property type="protein sequence ID" value="CUX80473.1"/>
    <property type="molecule type" value="Genomic_DNA"/>
</dbReference>
<dbReference type="AlphaFoldDB" id="A0A0P7WS80"/>
<dbReference type="Gene3D" id="3.40.50.150">
    <property type="entry name" value="Vaccinia Virus protein VP39"/>
    <property type="match status" value="1"/>
</dbReference>
<dbReference type="NCBIfam" id="NF033855">
    <property type="entry name" value="tRNA_MNMC2"/>
    <property type="match status" value="1"/>
</dbReference>
<evidence type="ECO:0000313" key="2">
    <source>
        <dbReference type="EMBL" id="CUX80473.1"/>
    </source>
</evidence>
<dbReference type="InterPro" id="IPR047785">
    <property type="entry name" value="tRNA_MNMC2"/>
</dbReference>
<evidence type="ECO:0000313" key="5">
    <source>
        <dbReference type="Proteomes" id="UP000182045"/>
    </source>
</evidence>
<dbReference type="Proteomes" id="UP000182045">
    <property type="component" value="Unassembled WGS sequence"/>
</dbReference>
<keyword evidence="2" id="KW-0489">Methyltransferase</keyword>
<dbReference type="GO" id="GO:0016645">
    <property type="term" value="F:oxidoreductase activity, acting on the CH-NH group of donors"/>
    <property type="evidence" value="ECO:0007669"/>
    <property type="project" value="InterPro"/>
</dbReference>
<dbReference type="EMBL" id="LJSG01000008">
    <property type="protein sequence ID" value="KPP93546.1"/>
    <property type="molecule type" value="Genomic_DNA"/>
</dbReference>
<dbReference type="GO" id="GO:0032259">
    <property type="term" value="P:methylation"/>
    <property type="evidence" value="ECO:0007669"/>
    <property type="project" value="UniProtKB-KW"/>
</dbReference>
<dbReference type="Pfam" id="PF05430">
    <property type="entry name" value="Methyltransf_30"/>
    <property type="match status" value="1"/>
</dbReference>
<dbReference type="PANTHER" id="PTHR39963:SF1">
    <property type="entry name" value="MNMC-LIKE METHYLTRANSFERASE DOMAIN-CONTAINING PROTEIN"/>
    <property type="match status" value="1"/>
</dbReference>
<feature type="domain" description="MnmC-like methyltransferase" evidence="1">
    <location>
        <begin position="118"/>
        <end position="215"/>
    </location>
</feature>
<evidence type="ECO:0000313" key="3">
    <source>
        <dbReference type="EMBL" id="KPP93546.1"/>
    </source>
</evidence>
<dbReference type="Proteomes" id="UP000050413">
    <property type="component" value="Unassembled WGS sequence"/>
</dbReference>
<name>A0A0P7WS80_9RHOB</name>
<keyword evidence="5" id="KW-1185">Reference proteome</keyword>
<dbReference type="InterPro" id="IPR029063">
    <property type="entry name" value="SAM-dependent_MTases_sf"/>
</dbReference>
<dbReference type="STRING" id="1666912.Ga0058931_1156"/>
<dbReference type="InterPro" id="IPR008471">
    <property type="entry name" value="MnmC-like_methylTransf"/>
</dbReference>
<proteinExistence type="predicted"/>
<dbReference type="PANTHER" id="PTHR39963">
    <property type="entry name" value="SLL0983 PROTEIN"/>
    <property type="match status" value="1"/>
</dbReference>
<evidence type="ECO:0000259" key="1">
    <source>
        <dbReference type="Pfam" id="PF05430"/>
    </source>
</evidence>
<accession>A0A0P7WS80</accession>
<reference evidence="3 4" key="1">
    <citation type="submission" date="2015-09" db="EMBL/GenBank/DDBJ databases">
        <title>Identification and resolution of microdiversity through metagenomic sequencing of parallel consortia.</title>
        <authorList>
            <person name="Nelson W.C."/>
            <person name="Romine M.F."/>
            <person name="Lindemann S.R."/>
        </authorList>
    </citation>
    <scope>NUCLEOTIDE SEQUENCE [LARGE SCALE GENOMIC DNA]</scope>
    <source>
        <strain evidence="3">HL-91</strain>
    </source>
</reference>
<reference evidence="2 5" key="2">
    <citation type="submission" date="2016-01" db="EMBL/GenBank/DDBJ databases">
        <authorList>
            <person name="Varghese N."/>
        </authorList>
    </citation>
    <scope>NUCLEOTIDE SEQUENCE [LARGE SCALE GENOMIC DNA]</scope>
    <source>
        <strain evidence="2 5">HL-91</strain>
    </source>
</reference>
<dbReference type="OrthoDB" id="9786494at2"/>
<gene>
    <name evidence="2" type="ORF">Ga0058931_1156</name>
    <name evidence="3" type="ORF">HLUCCA05_11265</name>
</gene>
<protein>
    <submittedName>
        <fullName evidence="2">tRNA U34 5-methylaminomethyl-2-thiouridine-forming methyltransferase MnmC</fullName>
    </submittedName>
</protein>